<reference evidence="8 10" key="1">
    <citation type="submission" date="2014-02" db="EMBL/GenBank/DDBJ databases">
        <title>Expanding our view of genomic diversity in Candidatus Accumulibacter clades.</title>
        <authorList>
            <person name="Skennerton C.T."/>
            <person name="Barr J.J."/>
            <person name="Slater F.R."/>
            <person name="Bond P.L."/>
            <person name="Tyson G.W."/>
        </authorList>
    </citation>
    <scope>NUCLEOTIDE SEQUENCE [LARGE SCALE GENOMIC DNA]</scope>
    <source>
        <strain evidence="10">SK-02</strain>
    </source>
</reference>
<dbReference type="Pfam" id="PF00460">
    <property type="entry name" value="Flg_bb_rod"/>
    <property type="match status" value="1"/>
</dbReference>
<name>A0A080MAX4_9PROT</name>
<evidence type="ECO:0000313" key="8">
    <source>
        <dbReference type="EMBL" id="KFB78106.1"/>
    </source>
</evidence>
<dbReference type="PANTHER" id="PTHR30435">
    <property type="entry name" value="FLAGELLAR PROTEIN"/>
    <property type="match status" value="1"/>
</dbReference>
<feature type="domain" description="Flagellar basal body rod protein N-terminal" evidence="7">
    <location>
        <begin position="12"/>
        <end position="39"/>
    </location>
</feature>
<dbReference type="NCBIfam" id="TIGR01396">
    <property type="entry name" value="FlgB"/>
    <property type="match status" value="1"/>
</dbReference>
<dbReference type="GO" id="GO:0030694">
    <property type="term" value="C:bacterial-type flagellum basal body, rod"/>
    <property type="evidence" value="ECO:0007669"/>
    <property type="project" value="InterPro"/>
</dbReference>
<reference evidence="9 11" key="2">
    <citation type="journal article" date="2019" name="Microbiome">
        <title>Annotated bacterial chromosomes from frame-shift-corrected long-read metagenomic data.</title>
        <authorList>
            <person name="Arumugam K."/>
            <person name="Bagci C."/>
            <person name="Bessarab I."/>
            <person name="Beier S."/>
            <person name="Buchfink B."/>
            <person name="Gorska A."/>
            <person name="Qiu G."/>
            <person name="Huson D.H."/>
            <person name="Williams R.B.H."/>
        </authorList>
    </citation>
    <scope>NUCLEOTIDE SEQUENCE [LARGE SCALE GENOMIC DNA]</scope>
    <source>
        <strain evidence="9">SSA1</strain>
    </source>
</reference>
<evidence type="ECO:0000256" key="2">
    <source>
        <dbReference type="ARBA" id="ARBA00009677"/>
    </source>
</evidence>
<evidence type="ECO:0000256" key="4">
    <source>
        <dbReference type="ARBA" id="ARBA00023143"/>
    </source>
</evidence>
<dbReference type="Proteomes" id="UP000021315">
    <property type="component" value="Unassembled WGS sequence"/>
</dbReference>
<organism evidence="8 10">
    <name type="scientific">Candidatus Accumulibacter cognatus</name>
    <dbReference type="NCBI Taxonomy" id="2954383"/>
    <lineage>
        <taxon>Bacteria</taxon>
        <taxon>Pseudomonadati</taxon>
        <taxon>Pseudomonadota</taxon>
        <taxon>Betaproteobacteria</taxon>
        <taxon>Candidatus Accumulibacter</taxon>
    </lineage>
</organism>
<comment type="subcellular location">
    <subcellularLocation>
        <location evidence="1 6">Bacterial flagellum basal body</location>
    </subcellularLocation>
</comment>
<accession>A0A080MAX4</accession>
<proteinExistence type="inferred from homology"/>
<evidence type="ECO:0000256" key="6">
    <source>
        <dbReference type="PIRNR" id="PIRNR002889"/>
    </source>
</evidence>
<evidence type="ECO:0000313" key="10">
    <source>
        <dbReference type="Proteomes" id="UP000021315"/>
    </source>
</evidence>
<evidence type="ECO:0000259" key="7">
    <source>
        <dbReference type="Pfam" id="PF00460"/>
    </source>
</evidence>
<keyword evidence="10" id="KW-1185">Reference proteome</keyword>
<sequence length="133" mass="14335">MASKLDSALFAGQQALTLRAYRQQVLAGNIANADTPHYQARDFDFATTLKDALAGRGEGNLNLVTTSERHFQGTADSGPVRLMYRQTSQASADGNTVDMDVEQANFAENAIFYEAGMSFLSGKVKTLLAALQP</sequence>
<comment type="similarity">
    <text evidence="2 6">Belongs to the flagella basal body rod proteins family.</text>
</comment>
<keyword evidence="9" id="KW-0966">Cell projection</keyword>
<reference evidence="9" key="3">
    <citation type="submission" date="2020-06" db="EMBL/GenBank/DDBJ databases">
        <authorList>
            <person name="Arumugam K."/>
            <person name="Besarab I."/>
            <person name="Haryono M."/>
            <person name="Bagci C."/>
            <person name="Beier S."/>
            <person name="Buchfink B."/>
            <person name="Gorska A."/>
            <person name="Qiu G."/>
            <person name="Huson D.H."/>
            <person name="Williams R.B."/>
        </authorList>
    </citation>
    <scope>NUCLEOTIDE SEQUENCE</scope>
    <source>
        <strain evidence="9">SSA1</strain>
    </source>
</reference>
<comment type="subunit">
    <text evidence="6">The basal body constitutes a major portion of the flagellar organelle and consists of a number of rings mounted on a central rod.</text>
</comment>
<dbReference type="STRING" id="1453999.AW06_000497"/>
<accession>A0A7D5SC41</accession>
<dbReference type="InterPro" id="IPR001444">
    <property type="entry name" value="Flag_bb_rod_N"/>
</dbReference>
<dbReference type="PANTHER" id="PTHR30435:SF12">
    <property type="entry name" value="FLAGELLAR BASAL BODY ROD PROTEIN FLGB"/>
    <property type="match status" value="1"/>
</dbReference>
<evidence type="ECO:0000313" key="9">
    <source>
        <dbReference type="EMBL" id="QLH50057.1"/>
    </source>
</evidence>
<comment type="function">
    <text evidence="5 6">Structural component of flagellum, the bacterial motility apparatus. Part of the rod structure of flagellar basal body.</text>
</comment>
<keyword evidence="9" id="KW-0282">Flagellum</keyword>
<dbReference type="InterPro" id="IPR006300">
    <property type="entry name" value="FlgB"/>
</dbReference>
<dbReference type="KEGG" id="acog:HWD57_09900"/>
<evidence type="ECO:0000256" key="1">
    <source>
        <dbReference type="ARBA" id="ARBA00004117"/>
    </source>
</evidence>
<dbReference type="Proteomes" id="UP000509684">
    <property type="component" value="Chromosome"/>
</dbReference>
<gene>
    <name evidence="8" type="primary">flgB</name>
    <name evidence="8" type="ORF">AW06_000497</name>
    <name evidence="9" type="ORF">HWD57_09900</name>
</gene>
<keyword evidence="9" id="KW-0969">Cilium</keyword>
<evidence type="ECO:0000256" key="5">
    <source>
        <dbReference type="ARBA" id="ARBA00024934"/>
    </source>
</evidence>
<dbReference type="GO" id="GO:0071978">
    <property type="term" value="P:bacterial-type flagellum-dependent swarming motility"/>
    <property type="evidence" value="ECO:0007669"/>
    <property type="project" value="TreeGrafter"/>
</dbReference>
<dbReference type="EMBL" id="CP058708">
    <property type="protein sequence ID" value="QLH50057.1"/>
    <property type="molecule type" value="Genomic_DNA"/>
</dbReference>
<dbReference type="PIRSF" id="PIRSF002889">
    <property type="entry name" value="Rod_FlgB"/>
    <property type="match status" value="1"/>
</dbReference>
<evidence type="ECO:0000313" key="11">
    <source>
        <dbReference type="Proteomes" id="UP000509684"/>
    </source>
</evidence>
<evidence type="ECO:0000256" key="3">
    <source>
        <dbReference type="ARBA" id="ARBA00014376"/>
    </source>
</evidence>
<keyword evidence="4 6" id="KW-0975">Bacterial flagellum</keyword>
<dbReference type="AlphaFoldDB" id="A0A080MAX4"/>
<dbReference type="EMBL" id="JDST02000009">
    <property type="protein sequence ID" value="KFB78106.1"/>
    <property type="molecule type" value="Genomic_DNA"/>
</dbReference>
<protein>
    <recommendedName>
        <fullName evidence="3 6">Flagellar basal body rod protein FlgB</fullName>
    </recommendedName>
</protein>